<keyword evidence="10" id="KW-0718">Serine biosynthesis</keyword>
<feature type="active site" description="Nucleophile" evidence="14">
    <location>
        <position position="68"/>
    </location>
</feature>
<evidence type="ECO:0000256" key="4">
    <source>
        <dbReference type="ARBA" id="ARBA00012640"/>
    </source>
</evidence>
<comment type="cofactor">
    <cofactor evidence="1">
        <name>Mg(2+)</name>
        <dbReference type="ChEBI" id="CHEBI:18420"/>
    </cofactor>
</comment>
<dbReference type="NCBIfam" id="TIGR01488">
    <property type="entry name" value="HAD-SF-IB"/>
    <property type="match status" value="1"/>
</dbReference>
<dbReference type="GO" id="GO:0006564">
    <property type="term" value="P:L-serine biosynthetic process"/>
    <property type="evidence" value="ECO:0007669"/>
    <property type="project" value="UniProtKB-KW"/>
</dbReference>
<dbReference type="Proteomes" id="UP000388235">
    <property type="component" value="Chromosome"/>
</dbReference>
<evidence type="ECO:0000256" key="5">
    <source>
        <dbReference type="ARBA" id="ARBA00015196"/>
    </source>
</evidence>
<dbReference type="EC" id="3.1.3.3" evidence="4"/>
<dbReference type="Gene3D" id="3.40.50.1000">
    <property type="entry name" value="HAD superfamily/HAD-like"/>
    <property type="match status" value="1"/>
</dbReference>
<accession>A0A5Q2Q8F8</accession>
<dbReference type="SFLD" id="SFLDG01136">
    <property type="entry name" value="C1.6:_Phosphoserine_Phosphatas"/>
    <property type="match status" value="1"/>
</dbReference>
<evidence type="ECO:0000256" key="2">
    <source>
        <dbReference type="ARBA" id="ARBA00005135"/>
    </source>
</evidence>
<proteinExistence type="inferred from homology"/>
<evidence type="ECO:0000313" key="16">
    <source>
        <dbReference type="Proteomes" id="UP000388235"/>
    </source>
</evidence>
<evidence type="ECO:0000256" key="1">
    <source>
        <dbReference type="ARBA" id="ARBA00001946"/>
    </source>
</evidence>
<evidence type="ECO:0000256" key="9">
    <source>
        <dbReference type="ARBA" id="ARBA00022842"/>
    </source>
</evidence>
<reference evidence="15 16" key="1">
    <citation type="submission" date="2019-11" db="EMBL/GenBank/DDBJ databases">
        <authorList>
            <person name="Khan S.A."/>
            <person name="Jeon C.O."/>
            <person name="Chun B.H."/>
        </authorList>
    </citation>
    <scope>NUCLEOTIDE SEQUENCE [LARGE SCALE GENOMIC DNA]</scope>
    <source>
        <strain evidence="15 16">IMCC 1097</strain>
    </source>
</reference>
<dbReference type="PANTHER" id="PTHR43344">
    <property type="entry name" value="PHOSPHOSERINE PHOSPHATASE"/>
    <property type="match status" value="1"/>
</dbReference>
<dbReference type="InterPro" id="IPR036412">
    <property type="entry name" value="HAD-like_sf"/>
</dbReference>
<comment type="similarity">
    <text evidence="3">Belongs to the HAD-like hydrolase superfamily. SerB family.</text>
</comment>
<evidence type="ECO:0000256" key="8">
    <source>
        <dbReference type="ARBA" id="ARBA00022801"/>
    </source>
</evidence>
<dbReference type="SFLD" id="SFLDG01137">
    <property type="entry name" value="C1.6.1:_Phosphoserine_Phosphat"/>
    <property type="match status" value="1"/>
</dbReference>
<dbReference type="KEGG" id="llp:GH975_01745"/>
<evidence type="ECO:0000256" key="3">
    <source>
        <dbReference type="ARBA" id="ARBA00009184"/>
    </source>
</evidence>
<dbReference type="SFLD" id="SFLDF00029">
    <property type="entry name" value="phosphoserine_phosphatase"/>
    <property type="match status" value="1"/>
</dbReference>
<dbReference type="GO" id="GO:0000287">
    <property type="term" value="F:magnesium ion binding"/>
    <property type="evidence" value="ECO:0007669"/>
    <property type="project" value="TreeGrafter"/>
</dbReference>
<dbReference type="NCBIfam" id="TIGR00338">
    <property type="entry name" value="serB"/>
    <property type="match status" value="1"/>
</dbReference>
<dbReference type="SFLD" id="SFLDS00003">
    <property type="entry name" value="Haloacid_Dehalogenase"/>
    <property type="match status" value="1"/>
</dbReference>
<gene>
    <name evidence="15" type="primary">serB</name>
    <name evidence="15" type="ORF">GH975_01745</name>
</gene>
<dbReference type="UniPathway" id="UPA00135">
    <property type="reaction ID" value="UER00198"/>
</dbReference>
<keyword evidence="16" id="KW-1185">Reference proteome</keyword>
<comment type="pathway">
    <text evidence="2">Amino-acid biosynthesis; L-serine biosynthesis; L-serine from 3-phospho-D-glycerate: step 3/3.</text>
</comment>
<name>A0A5Q2Q8F8_9GAMM</name>
<protein>
    <recommendedName>
        <fullName evidence="5">Phosphoserine phosphatase</fullName>
        <ecNumber evidence="4">3.1.3.3</ecNumber>
    </recommendedName>
    <alternativeName>
        <fullName evidence="11">O-phosphoserine phosphohydrolase</fullName>
    </alternativeName>
</protein>
<dbReference type="GO" id="GO:0036424">
    <property type="term" value="F:L-phosphoserine phosphatase activity"/>
    <property type="evidence" value="ECO:0007669"/>
    <property type="project" value="InterPro"/>
</dbReference>
<evidence type="ECO:0000256" key="11">
    <source>
        <dbReference type="ARBA" id="ARBA00031693"/>
    </source>
</evidence>
<dbReference type="OrthoDB" id="9792539at2"/>
<dbReference type="AlphaFoldDB" id="A0A5Q2Q8F8"/>
<evidence type="ECO:0000256" key="14">
    <source>
        <dbReference type="PIRSR" id="PIRSR604469-1"/>
    </source>
</evidence>
<evidence type="ECO:0000313" key="15">
    <source>
        <dbReference type="EMBL" id="QGG79353.1"/>
    </source>
</evidence>
<evidence type="ECO:0000256" key="7">
    <source>
        <dbReference type="ARBA" id="ARBA00022723"/>
    </source>
</evidence>
<dbReference type="InterPro" id="IPR004469">
    <property type="entry name" value="PSP"/>
</dbReference>
<evidence type="ECO:0000256" key="6">
    <source>
        <dbReference type="ARBA" id="ARBA00022605"/>
    </source>
</evidence>
<sequence>MQLVVSANLSAEMAANPGVQFQPLEADPALAHQAAYTEHDDQLALTHAECFRLTRAQATTPVRLALFDMDSTLIPFECIDELAVEAGVGERVAAVTERAMAGELDFVASFRERLGCIAGLDVAAVARINARLTLMDGAAALMAEARARGIKTALVSGGFEPFAGPIAARLGMDEFHSNVLDATDGALTGLAVGHIVDATRKAEILSDMAQSMGLERDQVMAVGDGSNDLKMIALAGKGVAFRAKPAVRKAAPLAVNSLGLDALIWLWRWADAL</sequence>
<evidence type="ECO:0000256" key="10">
    <source>
        <dbReference type="ARBA" id="ARBA00023299"/>
    </source>
</evidence>
<keyword evidence="6" id="KW-0028">Amino-acid biosynthesis</keyword>
<dbReference type="SUPFAM" id="SSF56784">
    <property type="entry name" value="HAD-like"/>
    <property type="match status" value="1"/>
</dbReference>
<dbReference type="GO" id="GO:0005737">
    <property type="term" value="C:cytoplasm"/>
    <property type="evidence" value="ECO:0007669"/>
    <property type="project" value="TreeGrafter"/>
</dbReference>
<dbReference type="InterPro" id="IPR050582">
    <property type="entry name" value="HAD-like_SerB"/>
</dbReference>
<dbReference type="EMBL" id="CP045871">
    <property type="protein sequence ID" value="QGG79353.1"/>
    <property type="molecule type" value="Genomic_DNA"/>
</dbReference>
<evidence type="ECO:0000256" key="13">
    <source>
        <dbReference type="ARBA" id="ARBA00048523"/>
    </source>
</evidence>
<dbReference type="PANTHER" id="PTHR43344:SF2">
    <property type="entry name" value="PHOSPHOSERINE PHOSPHATASE"/>
    <property type="match status" value="1"/>
</dbReference>
<dbReference type="RefSeq" id="WP_153712857.1">
    <property type="nucleotide sequence ID" value="NZ_CP045871.1"/>
</dbReference>
<dbReference type="Pfam" id="PF00702">
    <property type="entry name" value="Hydrolase"/>
    <property type="match status" value="1"/>
</dbReference>
<comment type="catalytic activity">
    <reaction evidence="13">
        <text>O-phospho-D-serine + H2O = D-serine + phosphate</text>
        <dbReference type="Rhea" id="RHEA:24873"/>
        <dbReference type="ChEBI" id="CHEBI:15377"/>
        <dbReference type="ChEBI" id="CHEBI:35247"/>
        <dbReference type="ChEBI" id="CHEBI:43474"/>
        <dbReference type="ChEBI" id="CHEBI:58680"/>
        <dbReference type="EC" id="3.1.3.3"/>
    </reaction>
</comment>
<keyword evidence="8 15" id="KW-0378">Hydrolase</keyword>
<feature type="active site" description="Proton donor" evidence="14">
    <location>
        <position position="70"/>
    </location>
</feature>
<organism evidence="15 16">
    <name type="scientific">Litorivicinus lipolyticus</name>
    <dbReference type="NCBI Taxonomy" id="418701"/>
    <lineage>
        <taxon>Bacteria</taxon>
        <taxon>Pseudomonadati</taxon>
        <taxon>Pseudomonadota</taxon>
        <taxon>Gammaproteobacteria</taxon>
        <taxon>Oceanospirillales</taxon>
        <taxon>Litorivicinaceae</taxon>
        <taxon>Litorivicinus</taxon>
    </lineage>
</organism>
<comment type="catalytic activity">
    <reaction evidence="12">
        <text>O-phospho-L-serine + H2O = L-serine + phosphate</text>
        <dbReference type="Rhea" id="RHEA:21208"/>
        <dbReference type="ChEBI" id="CHEBI:15377"/>
        <dbReference type="ChEBI" id="CHEBI:33384"/>
        <dbReference type="ChEBI" id="CHEBI:43474"/>
        <dbReference type="ChEBI" id="CHEBI:57524"/>
        <dbReference type="EC" id="3.1.3.3"/>
    </reaction>
</comment>
<evidence type="ECO:0000256" key="12">
    <source>
        <dbReference type="ARBA" id="ARBA00048138"/>
    </source>
</evidence>
<keyword evidence="9" id="KW-0460">Magnesium</keyword>
<keyword evidence="7" id="KW-0479">Metal-binding</keyword>
<dbReference type="InterPro" id="IPR023214">
    <property type="entry name" value="HAD_sf"/>
</dbReference>